<name>A0A6A4HAQ4_9AGAR</name>
<reference evidence="1" key="1">
    <citation type="journal article" date="2019" name="Environ. Microbiol.">
        <title>Fungal ecological strategies reflected in gene transcription - a case study of two litter decomposers.</title>
        <authorList>
            <person name="Barbi F."/>
            <person name="Kohler A."/>
            <person name="Barry K."/>
            <person name="Baskaran P."/>
            <person name="Daum C."/>
            <person name="Fauchery L."/>
            <person name="Ihrmark K."/>
            <person name="Kuo A."/>
            <person name="LaButti K."/>
            <person name="Lipzen A."/>
            <person name="Morin E."/>
            <person name="Grigoriev I.V."/>
            <person name="Henrissat B."/>
            <person name="Lindahl B."/>
            <person name="Martin F."/>
        </authorList>
    </citation>
    <scope>NUCLEOTIDE SEQUENCE</scope>
    <source>
        <strain evidence="1">JB14</strain>
    </source>
</reference>
<evidence type="ECO:0000313" key="1">
    <source>
        <dbReference type="EMBL" id="KAE9395121.1"/>
    </source>
</evidence>
<proteinExistence type="predicted"/>
<evidence type="ECO:0000313" key="2">
    <source>
        <dbReference type="Proteomes" id="UP000799118"/>
    </source>
</evidence>
<organism evidence="1 2">
    <name type="scientific">Gymnopus androsaceus JB14</name>
    <dbReference type="NCBI Taxonomy" id="1447944"/>
    <lineage>
        <taxon>Eukaryota</taxon>
        <taxon>Fungi</taxon>
        <taxon>Dikarya</taxon>
        <taxon>Basidiomycota</taxon>
        <taxon>Agaricomycotina</taxon>
        <taxon>Agaricomycetes</taxon>
        <taxon>Agaricomycetidae</taxon>
        <taxon>Agaricales</taxon>
        <taxon>Marasmiineae</taxon>
        <taxon>Omphalotaceae</taxon>
        <taxon>Gymnopus</taxon>
    </lineage>
</organism>
<gene>
    <name evidence="1" type="ORF">BT96DRAFT_161017</name>
</gene>
<sequence length="617" mass="69818">MASRDSIMASLDELSVHLRSTALPTLETITQESNFINSFGRNALDQLRQCHFPTTPSELAVLDAFSQDARLIQESLEKALAETLRVIRKLTEVDIIRKRVSEYRQGLQSPIRKLPPEVLIEIFEAYIYAAGGPDEERGYGLRIREYTPIMYEAQRSIHITCPSMELSWICAHWRQLALSRSFLWSSLYLNCQGSSALIKICQEYLSRSGNASLKLHIQRLNPNAMLDLLLDHSVRWKEVALSIHSSAFIHATDRLGLQGTIGQSVPDRPFPNLKHLDLSRKPIDGFYANAEDEVIKSRNARLFTSSLKGLGSYVNDTLDWSSLILHDFSQLTSLELYKLEGRCIAPFLARLPTLRSFRLDIFKEIGDESPVVPELCHNLSVLQLTKYSLNPKAWHGLRLPHVTTFEIHDSIYYHKQGRRSRVRVDHISKSSDESEIYSQLLAMSDLLLQSGCILRTLKLHPIMHHSWTVELLKRHSSISDLAIYRESSPLSSYLAGLFDGLKGTLQVSSESMNDYPALAGLRTFTIGKLLRADFPDPADHEWLDKLAQLVECKTAGAVAVTSRGNASDKGKFSRLEEFRFLFSGSLDTAEKSCKSTEVVQNRLTDMGVRCTIINNYY</sequence>
<dbReference type="EMBL" id="ML769537">
    <property type="protein sequence ID" value="KAE9395121.1"/>
    <property type="molecule type" value="Genomic_DNA"/>
</dbReference>
<keyword evidence="2" id="KW-1185">Reference proteome</keyword>
<evidence type="ECO:0008006" key="3">
    <source>
        <dbReference type="Google" id="ProtNLM"/>
    </source>
</evidence>
<dbReference type="Proteomes" id="UP000799118">
    <property type="component" value="Unassembled WGS sequence"/>
</dbReference>
<dbReference type="OrthoDB" id="3365698at2759"/>
<accession>A0A6A4HAQ4</accession>
<protein>
    <recommendedName>
        <fullName evidence="3">F-box domain-containing protein</fullName>
    </recommendedName>
</protein>
<dbReference type="AlphaFoldDB" id="A0A6A4HAQ4"/>